<dbReference type="Gene3D" id="2.170.120.40">
    <property type="entry name" value="YbbR-like domain"/>
    <property type="match status" value="2"/>
</dbReference>
<gene>
    <name evidence="2" type="ORF">KS407_01785</name>
</gene>
<dbReference type="PROSITE" id="PS50194">
    <property type="entry name" value="FILAMIN_REPEAT"/>
    <property type="match status" value="1"/>
</dbReference>
<organism evidence="2 3">
    <name type="scientific">Evansella alkalicola</name>
    <dbReference type="NCBI Taxonomy" id="745819"/>
    <lineage>
        <taxon>Bacteria</taxon>
        <taxon>Bacillati</taxon>
        <taxon>Bacillota</taxon>
        <taxon>Bacilli</taxon>
        <taxon>Bacillales</taxon>
        <taxon>Bacillaceae</taxon>
        <taxon>Evansella</taxon>
    </lineage>
</organism>
<evidence type="ECO:0000313" key="2">
    <source>
        <dbReference type="EMBL" id="MBU9720173.1"/>
    </source>
</evidence>
<keyword evidence="3" id="KW-1185">Reference proteome</keyword>
<dbReference type="Pfam" id="PF07949">
    <property type="entry name" value="YbbR"/>
    <property type="match status" value="3"/>
</dbReference>
<dbReference type="Proteomes" id="UP000790580">
    <property type="component" value="Unassembled WGS sequence"/>
</dbReference>
<evidence type="ECO:0000313" key="3">
    <source>
        <dbReference type="Proteomes" id="UP000790580"/>
    </source>
</evidence>
<accession>A0ABS6JNN5</accession>
<proteinExistence type="predicted"/>
<sequence length="445" mass="50008">MDKWFNNTWFIKWISLLIAILLFLMVNAENINNQPGGIPGITSQIRNIMEVDLTVYHDDGYQVVTEVDPANVQVTVRGPQNVLRQFQLMPRPEYELYVDVRGKEPGVHYERVQYSGFPNDVDVTINPRTVRVTVQEKQTVSFPVDVELINQGEIEEGYTIGTPYTTPTNVDITAARGIIEQINSVRAVVDVANRNATFQEVASVIVLDQNGNEMDLNTDPPAVEVTVPITSPNKEVPLRIEREGELPEGIAIENIYTEPNVVTIYGPIDVINDISFIDGIKIDLSEITRDTTIEVPVPVPDGVERVEPETVEVHVEISEEEVREFTDVTIEVNGLPEEFEYTFIDPEDGLVNIGLMGSPSVLERVDREDFQVYIDLSGLEVGEHELPLQFIGPQNVRISHNQPTVEIYITDPTEELEEPEDPEVEGIEEMEIDDEEGESPPEDTS</sequence>
<dbReference type="RefSeq" id="WP_088073164.1">
    <property type="nucleotide sequence ID" value="NZ_JAHQCR010000014.1"/>
</dbReference>
<dbReference type="InterPro" id="IPR053154">
    <property type="entry name" value="c-di-AMP_regulator"/>
</dbReference>
<dbReference type="Gene3D" id="2.170.120.30">
    <property type="match status" value="2"/>
</dbReference>
<dbReference type="EMBL" id="JAHQCR010000014">
    <property type="protein sequence ID" value="MBU9720173.1"/>
    <property type="molecule type" value="Genomic_DNA"/>
</dbReference>
<name>A0ABS6JNN5_9BACI</name>
<dbReference type="InterPro" id="IPR017868">
    <property type="entry name" value="Filamin/ABP280_repeat-like"/>
</dbReference>
<dbReference type="PANTHER" id="PTHR37804:SF1">
    <property type="entry name" value="CDAA REGULATORY PROTEIN CDAR"/>
    <property type="match status" value="1"/>
</dbReference>
<comment type="caution">
    <text evidence="2">The sequence shown here is derived from an EMBL/GenBank/DDBJ whole genome shotgun (WGS) entry which is preliminary data.</text>
</comment>
<dbReference type="InterPro" id="IPR012505">
    <property type="entry name" value="YbbR"/>
</dbReference>
<reference evidence="2 3" key="1">
    <citation type="submission" date="2021-06" db="EMBL/GenBank/DDBJ databases">
        <title>Bacillus sp. RD4P76, an endophyte from a halophyte.</title>
        <authorList>
            <person name="Sun J.-Q."/>
        </authorList>
    </citation>
    <scope>NUCLEOTIDE SEQUENCE [LARGE SCALE GENOMIC DNA]</scope>
    <source>
        <strain evidence="2 3">JCM 17098</strain>
    </source>
</reference>
<dbReference type="PANTHER" id="PTHR37804">
    <property type="entry name" value="CDAA REGULATORY PROTEIN CDAR"/>
    <property type="match status" value="1"/>
</dbReference>
<feature type="compositionally biased region" description="Acidic residues" evidence="1">
    <location>
        <begin position="412"/>
        <end position="445"/>
    </location>
</feature>
<protein>
    <submittedName>
        <fullName evidence="2">YbbR-like domain-containing protein</fullName>
    </submittedName>
</protein>
<evidence type="ECO:0000256" key="1">
    <source>
        <dbReference type="SAM" id="MobiDB-lite"/>
    </source>
</evidence>
<feature type="region of interest" description="Disordered" evidence="1">
    <location>
        <begin position="411"/>
        <end position="445"/>
    </location>
</feature>